<keyword evidence="6 10" id="KW-0819">tRNA processing</keyword>
<organism evidence="13 14">
    <name type="scientific">Aliikangiella coralliicola</name>
    <dbReference type="NCBI Taxonomy" id="2592383"/>
    <lineage>
        <taxon>Bacteria</taxon>
        <taxon>Pseudomonadati</taxon>
        <taxon>Pseudomonadota</taxon>
        <taxon>Gammaproteobacteria</taxon>
        <taxon>Oceanospirillales</taxon>
        <taxon>Pleioneaceae</taxon>
        <taxon>Aliikangiella</taxon>
    </lineage>
</organism>
<proteinExistence type="inferred from homology"/>
<dbReference type="NCBIfam" id="TIGR03197">
    <property type="entry name" value="MnmC_Cterm"/>
    <property type="match status" value="1"/>
</dbReference>
<comment type="catalytic activity">
    <reaction evidence="10">
        <text>5-aminomethyl-2-thiouridine(34) in tRNA + S-adenosyl-L-methionine = 5-methylaminomethyl-2-thiouridine(34) in tRNA + S-adenosyl-L-homocysteine + H(+)</text>
        <dbReference type="Rhea" id="RHEA:19569"/>
        <dbReference type="Rhea" id="RHEA-COMP:10195"/>
        <dbReference type="Rhea" id="RHEA-COMP:10197"/>
        <dbReference type="ChEBI" id="CHEBI:15378"/>
        <dbReference type="ChEBI" id="CHEBI:57856"/>
        <dbReference type="ChEBI" id="CHEBI:59789"/>
        <dbReference type="ChEBI" id="CHEBI:74454"/>
        <dbReference type="ChEBI" id="CHEBI:74455"/>
        <dbReference type="EC" id="2.1.1.61"/>
    </reaction>
</comment>
<evidence type="ECO:0000256" key="8">
    <source>
        <dbReference type="ARBA" id="ARBA00023002"/>
    </source>
</evidence>
<dbReference type="GO" id="GO:0016645">
    <property type="term" value="F:oxidoreductase activity, acting on the CH-NH group of donors"/>
    <property type="evidence" value="ECO:0007669"/>
    <property type="project" value="InterPro"/>
</dbReference>
<dbReference type="InterPro" id="IPR008471">
    <property type="entry name" value="MnmC-like_methylTransf"/>
</dbReference>
<evidence type="ECO:0000313" key="14">
    <source>
        <dbReference type="Proteomes" id="UP000315439"/>
    </source>
</evidence>
<dbReference type="GO" id="GO:0004808">
    <property type="term" value="F:tRNA (5-methylaminomethyl-2-thiouridylate)(34)-methyltransferase activity"/>
    <property type="evidence" value="ECO:0007669"/>
    <property type="project" value="UniProtKB-EC"/>
</dbReference>
<comment type="similarity">
    <text evidence="10">In the C-terminal section; belongs to the DAO family.</text>
</comment>
<comment type="function">
    <text evidence="10">Catalyzes the last two steps in the biosynthesis of 5-methylaminomethyl-2-thiouridine (mnm(5)s(2)U) at the wobble position (U34) in tRNA. Catalyzes the FAD-dependent demodification of cmnm(5)s(2)U34 to nm(5)s(2)U34, followed by the transfer of a methyl group from S-adenosyl-L-methionine to nm(5)s(2)U34, to form mnm(5)s(2)U34.</text>
</comment>
<evidence type="ECO:0000256" key="3">
    <source>
        <dbReference type="ARBA" id="ARBA00022630"/>
    </source>
</evidence>
<dbReference type="SUPFAM" id="SSF51905">
    <property type="entry name" value="FAD/NAD(P)-binding domain"/>
    <property type="match status" value="1"/>
</dbReference>
<dbReference type="Pfam" id="PF05430">
    <property type="entry name" value="Methyltransf_30"/>
    <property type="match status" value="1"/>
</dbReference>
<dbReference type="InterPro" id="IPR029063">
    <property type="entry name" value="SAM-dependent_MTases_sf"/>
</dbReference>
<dbReference type="GO" id="GO:0050660">
    <property type="term" value="F:flavin adenine dinucleotide binding"/>
    <property type="evidence" value="ECO:0007669"/>
    <property type="project" value="UniProtKB-UniRule"/>
</dbReference>
<dbReference type="NCBIfam" id="NF033855">
    <property type="entry name" value="tRNA_MNMC2"/>
    <property type="match status" value="1"/>
</dbReference>
<gene>
    <name evidence="10 13" type="primary">mnmC</name>
    <name evidence="13" type="ORF">FLL46_21165</name>
</gene>
<dbReference type="PANTHER" id="PTHR13847:SF283">
    <property type="entry name" value="TRNA 5-METHYLAMINOMETHYL-2-THIOURIDINE BIOSYNTHESIS BIFUNCTIONAL PROTEIN MNMC"/>
    <property type="match status" value="1"/>
</dbReference>
<dbReference type="EC" id="1.5.-.-" evidence="10"/>
<dbReference type="PANTHER" id="PTHR13847">
    <property type="entry name" value="SARCOSINE DEHYDROGENASE-RELATED"/>
    <property type="match status" value="1"/>
</dbReference>
<dbReference type="NCBIfam" id="NF002481">
    <property type="entry name" value="PRK01747.1-2"/>
    <property type="match status" value="1"/>
</dbReference>
<dbReference type="GO" id="GO:0032259">
    <property type="term" value="P:methylation"/>
    <property type="evidence" value="ECO:0007669"/>
    <property type="project" value="UniProtKB-KW"/>
</dbReference>
<name>A0A545U609_9GAMM</name>
<keyword evidence="4 10" id="KW-0808">Transferase</keyword>
<dbReference type="Pfam" id="PF01266">
    <property type="entry name" value="DAO"/>
    <property type="match status" value="1"/>
</dbReference>
<comment type="similarity">
    <text evidence="10">In the N-terminal section; belongs to the methyltransferase superfamily. tRNA (mnm(5)s(2)U34)-methyltransferase family.</text>
</comment>
<evidence type="ECO:0000256" key="7">
    <source>
        <dbReference type="ARBA" id="ARBA00022827"/>
    </source>
</evidence>
<dbReference type="HAMAP" id="MF_01102">
    <property type="entry name" value="MnmC"/>
    <property type="match status" value="1"/>
</dbReference>
<evidence type="ECO:0000259" key="11">
    <source>
        <dbReference type="Pfam" id="PF01266"/>
    </source>
</evidence>
<dbReference type="OrthoDB" id="9786494at2"/>
<comment type="caution">
    <text evidence="13">The sequence shown here is derived from an EMBL/GenBank/DDBJ whole genome shotgun (WGS) entry which is preliminary data.</text>
</comment>
<feature type="region of interest" description="FAD-dependent cmnm(5)s(2)U34 oxidoreductase" evidence="10">
    <location>
        <begin position="290"/>
        <end position="685"/>
    </location>
</feature>
<keyword evidence="9 10" id="KW-0511">Multifunctional enzyme</keyword>
<keyword evidence="2 10" id="KW-0489">Methyltransferase</keyword>
<dbReference type="Gene3D" id="3.40.50.150">
    <property type="entry name" value="Vaccinia Virus protein VP39"/>
    <property type="match status" value="1"/>
</dbReference>
<dbReference type="Gene3D" id="3.30.9.10">
    <property type="entry name" value="D-Amino Acid Oxidase, subunit A, domain 2"/>
    <property type="match status" value="1"/>
</dbReference>
<evidence type="ECO:0000256" key="5">
    <source>
        <dbReference type="ARBA" id="ARBA00022691"/>
    </source>
</evidence>
<keyword evidence="3 10" id="KW-0285">Flavoprotein</keyword>
<keyword evidence="1 10" id="KW-0963">Cytoplasm</keyword>
<feature type="region of interest" description="tRNA (mnm(5)s(2)U34)-methyltransferase" evidence="10">
    <location>
        <begin position="1"/>
        <end position="255"/>
    </location>
</feature>
<dbReference type="EC" id="2.1.1.61" evidence="10"/>
<evidence type="ECO:0000256" key="4">
    <source>
        <dbReference type="ARBA" id="ARBA00022679"/>
    </source>
</evidence>
<feature type="domain" description="MnmC-like methyltransferase" evidence="12">
    <location>
        <begin position="123"/>
        <end position="254"/>
    </location>
</feature>
<comment type="subcellular location">
    <subcellularLocation>
        <location evidence="10">Cytoplasm</location>
    </subcellularLocation>
</comment>
<evidence type="ECO:0000256" key="10">
    <source>
        <dbReference type="HAMAP-Rule" id="MF_01102"/>
    </source>
</evidence>
<reference evidence="13 14" key="1">
    <citation type="submission" date="2019-07" db="EMBL/GenBank/DDBJ databases">
        <title>Draft genome for Aliikangiella sp. M105.</title>
        <authorList>
            <person name="Wang G."/>
        </authorList>
    </citation>
    <scope>NUCLEOTIDE SEQUENCE [LARGE SCALE GENOMIC DNA]</scope>
    <source>
        <strain evidence="13 14">M105</strain>
    </source>
</reference>
<dbReference type="InterPro" id="IPR023032">
    <property type="entry name" value="tRNA_MAMT_biosynth_bifunc_MnmC"/>
</dbReference>
<dbReference type="InterPro" id="IPR036188">
    <property type="entry name" value="FAD/NAD-bd_sf"/>
</dbReference>
<dbReference type="Proteomes" id="UP000315439">
    <property type="component" value="Unassembled WGS sequence"/>
</dbReference>
<keyword evidence="8 10" id="KW-0560">Oxidoreductase</keyword>
<accession>A0A545U609</accession>
<evidence type="ECO:0000256" key="1">
    <source>
        <dbReference type="ARBA" id="ARBA00022490"/>
    </source>
</evidence>
<protein>
    <recommendedName>
        <fullName evidence="10">tRNA 5-methylaminomethyl-2-thiouridine biosynthesis bifunctional protein MnmC</fullName>
        <shortName evidence="10">tRNA mnm(5)s(2)U biosynthesis bifunctional protein</shortName>
    </recommendedName>
    <domain>
        <recommendedName>
            <fullName evidence="10">tRNA (mnm(5)s(2)U34)-methyltransferase</fullName>
            <ecNumber evidence="10">2.1.1.61</ecNumber>
        </recommendedName>
    </domain>
    <domain>
        <recommendedName>
            <fullName evidence="10">FAD-dependent cmnm(5)s(2)U34 oxidoreductase</fullName>
            <ecNumber evidence="10">1.5.-.-</ecNumber>
        </recommendedName>
    </domain>
</protein>
<dbReference type="AlphaFoldDB" id="A0A545U609"/>
<evidence type="ECO:0000256" key="9">
    <source>
        <dbReference type="ARBA" id="ARBA00023268"/>
    </source>
</evidence>
<sequence>MSSAHLKKFASIKPADIEWRNNLPYSREFDDIYFSSEDGLAESTYVFIEGNQLENDWLTLDQKQFFLAELGFGSGLNFLITANLWQEKINAHPELKSKHLHYISIEKHPLLLSDFRRACEHWPQFSKISEQLIEDYPSQTYGRHQLKFEKINLTLTLLYMPVEEALNDLLQESEYQQNKLKFDHWFLDGFAPAKNESMWGDKLCQSIAKLSRVGTRLATFSVAASVKKPLQNAGFEIKKRKGFGRKREMLTAQLKQRPDNLNQSKFINIKFEKPWFHYSQSDASNKVAIIGGGLAGCATAYSLSSKGYSVDLYESNNDLAMGASGAAAGIFHPQLTGDMNINSQFNWLAYLYLLRFISRLTESEKEQVILSHGITRFLANETIKKQLLLLADSIGIQDWVKKDEKYSDSNAVSFPHGAALDISNFCQLLFDKIPVHKKKLLTNNKVTGLNWNGNNWTIQSAKMNDKYSHVVLCTGAKNHLLDQSTVDSTNTTRGQTCYLSHQPLTEHINHVLCEQVYLVPHQNGDFHIGTTFEDFHDDDLNLHSQHDILNKTSAFLNELSIPFLSTNEINTKKLAGTVGYRLHSLDRLPIIGGATDHAKLSKDFEKLGQKRIARDNISCYNNPGLWLNTAYGSHGLLYSLLGSEYLASLINNDISPVGSQLGWAIHPARFFVNSLKRSQSSNARD</sequence>
<evidence type="ECO:0000259" key="12">
    <source>
        <dbReference type="Pfam" id="PF05430"/>
    </source>
</evidence>
<dbReference type="InterPro" id="IPR047785">
    <property type="entry name" value="tRNA_MNMC2"/>
</dbReference>
<evidence type="ECO:0000256" key="6">
    <source>
        <dbReference type="ARBA" id="ARBA00022694"/>
    </source>
</evidence>
<dbReference type="EMBL" id="VIKS01000013">
    <property type="protein sequence ID" value="TQV84908.1"/>
    <property type="molecule type" value="Genomic_DNA"/>
</dbReference>
<feature type="domain" description="FAD dependent oxidoreductase" evidence="11">
    <location>
        <begin position="286"/>
        <end position="649"/>
    </location>
</feature>
<dbReference type="InterPro" id="IPR006076">
    <property type="entry name" value="FAD-dep_OxRdtase"/>
</dbReference>
<dbReference type="RefSeq" id="WP_142933445.1">
    <property type="nucleotide sequence ID" value="NZ_ML660169.1"/>
</dbReference>
<keyword evidence="14" id="KW-1185">Reference proteome</keyword>
<dbReference type="InterPro" id="IPR017610">
    <property type="entry name" value="tRNA_S-uridine_synth_MnmC_C"/>
</dbReference>
<evidence type="ECO:0000313" key="13">
    <source>
        <dbReference type="EMBL" id="TQV84908.1"/>
    </source>
</evidence>
<comment type="cofactor">
    <cofactor evidence="10">
        <name>FAD</name>
        <dbReference type="ChEBI" id="CHEBI:57692"/>
    </cofactor>
</comment>
<keyword evidence="7 10" id="KW-0274">FAD</keyword>
<dbReference type="GO" id="GO:0002097">
    <property type="term" value="P:tRNA wobble base modification"/>
    <property type="evidence" value="ECO:0007669"/>
    <property type="project" value="UniProtKB-UniRule"/>
</dbReference>
<keyword evidence="5 10" id="KW-0949">S-adenosyl-L-methionine</keyword>
<dbReference type="GO" id="GO:0005737">
    <property type="term" value="C:cytoplasm"/>
    <property type="evidence" value="ECO:0007669"/>
    <property type="project" value="UniProtKB-SubCell"/>
</dbReference>
<evidence type="ECO:0000256" key="2">
    <source>
        <dbReference type="ARBA" id="ARBA00022603"/>
    </source>
</evidence>
<dbReference type="Gene3D" id="3.50.50.60">
    <property type="entry name" value="FAD/NAD(P)-binding domain"/>
    <property type="match status" value="1"/>
</dbReference>